<dbReference type="CDD" id="cd10211">
    <property type="entry name" value="ASKHA_NBD_Arp5"/>
    <property type="match status" value="1"/>
</dbReference>
<evidence type="ECO:0000256" key="10">
    <source>
        <dbReference type="ARBA" id="ARBA00023204"/>
    </source>
</evidence>
<evidence type="ECO:0000313" key="13">
    <source>
        <dbReference type="Ensembl" id="ENSMMOP00000020364.1"/>
    </source>
</evidence>
<reference evidence="13" key="1">
    <citation type="submission" date="2025-08" db="UniProtKB">
        <authorList>
            <consortium name="Ensembl"/>
        </authorList>
    </citation>
    <scope>IDENTIFICATION</scope>
</reference>
<dbReference type="Pfam" id="PF00022">
    <property type="entry name" value="Actin"/>
    <property type="match status" value="2"/>
</dbReference>
<keyword evidence="11" id="KW-0539">Nucleus</keyword>
<dbReference type="GO" id="GO:0006310">
    <property type="term" value="P:DNA recombination"/>
    <property type="evidence" value="ECO:0007669"/>
    <property type="project" value="UniProtKB-KW"/>
</dbReference>
<accession>A0A3Q3X509</accession>
<evidence type="ECO:0000256" key="8">
    <source>
        <dbReference type="ARBA" id="ARBA00023163"/>
    </source>
</evidence>
<comment type="subcellular location">
    <subcellularLocation>
        <location evidence="1">Nucleus</location>
    </subcellularLocation>
</comment>
<keyword evidence="5" id="KW-0805">Transcription regulation</keyword>
<keyword evidence="7" id="KW-0558">Oxidation</keyword>
<name>A0A3Q3X509_MOLML</name>
<evidence type="ECO:0000256" key="1">
    <source>
        <dbReference type="ARBA" id="ARBA00004123"/>
    </source>
</evidence>
<dbReference type="InterPro" id="IPR004001">
    <property type="entry name" value="Actin_CS"/>
</dbReference>
<evidence type="ECO:0000256" key="4">
    <source>
        <dbReference type="ARBA" id="ARBA00022763"/>
    </source>
</evidence>
<dbReference type="GO" id="GO:0051052">
    <property type="term" value="P:regulation of DNA metabolic process"/>
    <property type="evidence" value="ECO:0007669"/>
    <property type="project" value="UniProtKB-ARBA"/>
</dbReference>
<dbReference type="InterPro" id="IPR004000">
    <property type="entry name" value="Actin"/>
</dbReference>
<evidence type="ECO:0000256" key="7">
    <source>
        <dbReference type="ARBA" id="ARBA00023097"/>
    </source>
</evidence>
<dbReference type="FunFam" id="3.30.420.40:FF:000122">
    <property type="entry name" value="ARP5 actin-related protein 5 homolog"/>
    <property type="match status" value="1"/>
</dbReference>
<dbReference type="SUPFAM" id="SSF53067">
    <property type="entry name" value="Actin-like ATPase domain"/>
    <property type="match status" value="2"/>
</dbReference>
<dbReference type="PANTHER" id="PTHR11937">
    <property type="entry name" value="ACTIN"/>
    <property type="match status" value="1"/>
</dbReference>
<sequence>MASKGDPVSQIFSFQDPKYSPDPIFELPAPCLTPTPAPIVIDNGSFQTRAGWAAPAADFDSPRLLFRSVAARSRGASRSETQIGNDIPNLEPLRWLLKSQFDRNVVVNFEIQELIFDYVFTHLGITSEGSVAHPVVLTEAPCNPLHCRQMMSELLFECYRVPYVSYGVDSLYSFYHNNVQRNLQPPHTGIILSSGYHCSHILPVINGRLDAANCKRVNVAGSQAASYLQRLLQLKYPGHLAAITLSRAEELLHEHSYTAVDYHEELEKWRSPEFYEQEVHRMQLPFSGKVPGGCVSVEERQERRAQQLRRLQEINARRREEKLLQDQERLDRLMAVQELLEDGLLDQFHKSLVELNMDSAEELQSYINKLQQAVEQGRQKLLHSDGAEGKMEGDGVPLMDADFPEDTLPEKPANVVQPVFNLAEYHQLFVGTERLRCPEVLFQPSLTGEDQMGLMETLQYVLARYTPEQQEALVSNVFLTGGNMQYPGMKQRVERELLAMRPFQSHFKVTLASRPALDSWYGARTWALEHPLAGGGATADGWISKQDYEEKGGDYLSEHWASNVFIPMKITKPAPARPTEPSVPSLTSSVASTAVTTVTPALTPSFSSHPDALTASL</sequence>
<dbReference type="FunFam" id="3.30.420.40:FF:000048">
    <property type="entry name" value="ARP5 actin-related protein 5 homolog"/>
    <property type="match status" value="1"/>
</dbReference>
<dbReference type="Gene3D" id="3.30.420.40">
    <property type="match status" value="4"/>
</dbReference>
<dbReference type="PROSITE" id="PS00432">
    <property type="entry name" value="ACTINS_2"/>
    <property type="match status" value="1"/>
</dbReference>
<dbReference type="GO" id="GO:0045935">
    <property type="term" value="P:positive regulation of nucleobase-containing compound metabolic process"/>
    <property type="evidence" value="ECO:0007669"/>
    <property type="project" value="UniProtKB-ARBA"/>
</dbReference>
<evidence type="ECO:0000256" key="5">
    <source>
        <dbReference type="ARBA" id="ARBA00023015"/>
    </source>
</evidence>
<dbReference type="InterPro" id="IPR043129">
    <property type="entry name" value="ATPase_NBD"/>
</dbReference>
<keyword evidence="14" id="KW-1185">Reference proteome</keyword>
<dbReference type="GO" id="GO:0006281">
    <property type="term" value="P:DNA repair"/>
    <property type="evidence" value="ECO:0007669"/>
    <property type="project" value="UniProtKB-KW"/>
</dbReference>
<evidence type="ECO:0000256" key="11">
    <source>
        <dbReference type="ARBA" id="ARBA00023242"/>
    </source>
</evidence>
<keyword evidence="4" id="KW-0227">DNA damage</keyword>
<dbReference type="STRING" id="94237.ENSMMOP00000020364"/>
<comment type="subunit">
    <text evidence="12">Polymerization of globular actin (G-actin) leads to a structural filament (F-actin) in the form of a two-stranded helix. Each actin can bind to 4 others.</text>
</comment>
<dbReference type="GO" id="GO:0033044">
    <property type="term" value="P:regulation of chromosome organization"/>
    <property type="evidence" value="ECO:0007669"/>
    <property type="project" value="UniProtKB-ARBA"/>
</dbReference>
<dbReference type="FunFam" id="3.30.420.40:FF:000098">
    <property type="entry name" value="ARP5 actin-related protein 5 homolog"/>
    <property type="match status" value="1"/>
</dbReference>
<proteinExistence type="inferred from homology"/>
<comment type="similarity">
    <text evidence="2">Belongs to the actin family. ARP5 subfamily.</text>
</comment>
<dbReference type="FunFam" id="3.30.420.40:FF:000058">
    <property type="entry name" value="Putative actin-related protein 5"/>
    <property type="match status" value="1"/>
</dbReference>
<dbReference type="FunFam" id="3.90.640.10:FF:000016">
    <property type="entry name" value="ARP5 actin-related protein 5 homolog"/>
    <property type="match status" value="1"/>
</dbReference>
<keyword evidence="8" id="KW-0804">Transcription</keyword>
<dbReference type="Proteomes" id="UP000261620">
    <property type="component" value="Unplaced"/>
</dbReference>
<evidence type="ECO:0000256" key="2">
    <source>
        <dbReference type="ARBA" id="ARBA00006021"/>
    </source>
</evidence>
<dbReference type="GO" id="GO:0010604">
    <property type="term" value="P:positive regulation of macromolecule metabolic process"/>
    <property type="evidence" value="ECO:0007669"/>
    <property type="project" value="UniProtKB-ARBA"/>
</dbReference>
<dbReference type="AlphaFoldDB" id="A0A3Q3X509"/>
<dbReference type="Ensembl" id="ENSMMOT00000020699.1">
    <property type="protein sequence ID" value="ENSMMOP00000020364.1"/>
    <property type="gene ID" value="ENSMMOG00000015472.1"/>
</dbReference>
<keyword evidence="9" id="KW-0233">DNA recombination</keyword>
<keyword evidence="10" id="KW-0234">DNA repair</keyword>
<dbReference type="GO" id="GO:0005634">
    <property type="term" value="C:nucleus"/>
    <property type="evidence" value="ECO:0007669"/>
    <property type="project" value="UniProtKB-SubCell"/>
</dbReference>
<evidence type="ECO:0000256" key="12">
    <source>
        <dbReference type="ARBA" id="ARBA00038582"/>
    </source>
</evidence>
<evidence type="ECO:0000256" key="9">
    <source>
        <dbReference type="ARBA" id="ARBA00023172"/>
    </source>
</evidence>
<organism evidence="13 14">
    <name type="scientific">Mola mola</name>
    <name type="common">Ocean sunfish</name>
    <name type="synonym">Tetraodon mola</name>
    <dbReference type="NCBI Taxonomy" id="94237"/>
    <lineage>
        <taxon>Eukaryota</taxon>
        <taxon>Metazoa</taxon>
        <taxon>Chordata</taxon>
        <taxon>Craniata</taxon>
        <taxon>Vertebrata</taxon>
        <taxon>Euteleostomi</taxon>
        <taxon>Actinopterygii</taxon>
        <taxon>Neopterygii</taxon>
        <taxon>Teleostei</taxon>
        <taxon>Neoteleostei</taxon>
        <taxon>Acanthomorphata</taxon>
        <taxon>Eupercaria</taxon>
        <taxon>Tetraodontiformes</taxon>
        <taxon>Molidae</taxon>
        <taxon>Mola</taxon>
    </lineage>
</organism>
<keyword evidence="6" id="KW-0175">Coiled coil</keyword>
<dbReference type="OMA" id="QDCKTSP"/>
<reference evidence="13" key="2">
    <citation type="submission" date="2025-09" db="UniProtKB">
        <authorList>
            <consortium name="Ensembl"/>
        </authorList>
    </citation>
    <scope>IDENTIFICATION</scope>
</reference>
<evidence type="ECO:0000256" key="3">
    <source>
        <dbReference type="ARBA" id="ARBA00021612"/>
    </source>
</evidence>
<dbReference type="SMART" id="SM00268">
    <property type="entry name" value="ACTIN"/>
    <property type="match status" value="1"/>
</dbReference>
<evidence type="ECO:0000256" key="6">
    <source>
        <dbReference type="ARBA" id="ARBA00023054"/>
    </source>
</evidence>
<dbReference type="Gene3D" id="3.90.640.10">
    <property type="entry name" value="Actin, Chain A, domain 4"/>
    <property type="match status" value="2"/>
</dbReference>
<protein>
    <recommendedName>
        <fullName evidence="3">Actin-related protein 5</fullName>
    </recommendedName>
</protein>
<evidence type="ECO:0000313" key="14">
    <source>
        <dbReference type="Proteomes" id="UP000261620"/>
    </source>
</evidence>